<evidence type="ECO:0000259" key="3">
    <source>
        <dbReference type="Pfam" id="PF01156"/>
    </source>
</evidence>
<sequence>MNDCHQSLRHPVTAELCGASSAPGRVGEAWPLIIDTDPGIDDAAAIAALLSSDAVDIRLIATVSGNVDIGHTTDNALKLLTFLNHRIPVARGAATPLSRPVVYAPEIHGDSGMDGFVFPEPDTSLLIGEDAVSAEARVITAADRPVDILALGPLTNIALLIQRHPEVLPRIRRIVLMGGTFAHRPEITVPDFNIAVDPEAAAVVFGAGIPVVMIGVEIGWDARLNPSDVATLRAGGTVGAMIAALFGVYDDGRVDRGVQMYDPTAAWYLLHPELFTVRPATVRVVGVDGPFSAITTEVTFADNSDDSDNPEADSGLQTHVTVATDIDVDGFRRTFVDHIRRADARGRA</sequence>
<comment type="caution">
    <text evidence="4">The sequence shown here is derived from an EMBL/GenBank/DDBJ whole genome shotgun (WGS) entry which is preliminary data.</text>
</comment>
<evidence type="ECO:0000256" key="1">
    <source>
        <dbReference type="ARBA" id="ARBA00022801"/>
    </source>
</evidence>
<dbReference type="SUPFAM" id="SSF53590">
    <property type="entry name" value="Nucleoside hydrolase"/>
    <property type="match status" value="1"/>
</dbReference>
<organism evidence="4 5">
    <name type="scientific">Bifidobacterium myosotis</name>
    <dbReference type="NCBI Taxonomy" id="1630166"/>
    <lineage>
        <taxon>Bacteria</taxon>
        <taxon>Bacillati</taxon>
        <taxon>Actinomycetota</taxon>
        <taxon>Actinomycetes</taxon>
        <taxon>Bifidobacteriales</taxon>
        <taxon>Bifidobacteriaceae</taxon>
        <taxon>Bifidobacterium</taxon>
    </lineage>
</organism>
<dbReference type="Proteomes" id="UP000216871">
    <property type="component" value="Unassembled WGS sequence"/>
</dbReference>
<dbReference type="RefSeq" id="WP_094667037.1">
    <property type="nucleotide sequence ID" value="NZ_MWWW01000004.1"/>
</dbReference>
<dbReference type="EMBL" id="MWWW01000004">
    <property type="protein sequence ID" value="OZG61227.1"/>
    <property type="molecule type" value="Genomic_DNA"/>
</dbReference>
<dbReference type="InterPro" id="IPR001910">
    <property type="entry name" value="Inosine/uridine_hydrolase_dom"/>
</dbReference>
<dbReference type="Pfam" id="PF01156">
    <property type="entry name" value="IU_nuc_hydro"/>
    <property type="match status" value="1"/>
</dbReference>
<evidence type="ECO:0000313" key="5">
    <source>
        <dbReference type="Proteomes" id="UP000216871"/>
    </source>
</evidence>
<dbReference type="OrthoDB" id="9797882at2"/>
<dbReference type="GO" id="GO:0005829">
    <property type="term" value="C:cytosol"/>
    <property type="evidence" value="ECO:0007669"/>
    <property type="project" value="TreeGrafter"/>
</dbReference>
<accession>A0A261FPZ6</accession>
<dbReference type="Gene3D" id="3.90.245.10">
    <property type="entry name" value="Ribonucleoside hydrolase-like"/>
    <property type="match status" value="1"/>
</dbReference>
<dbReference type="InterPro" id="IPR036452">
    <property type="entry name" value="Ribo_hydro-like"/>
</dbReference>
<gene>
    <name evidence="4" type="ORF">BMYO_0526</name>
</gene>
<protein>
    <submittedName>
        <fullName evidence="4">Ribonucleoside hydrolase</fullName>
    </submittedName>
</protein>
<dbReference type="GO" id="GO:0008477">
    <property type="term" value="F:purine nucleosidase activity"/>
    <property type="evidence" value="ECO:0007669"/>
    <property type="project" value="TreeGrafter"/>
</dbReference>
<keyword evidence="1 4" id="KW-0378">Hydrolase</keyword>
<evidence type="ECO:0000256" key="2">
    <source>
        <dbReference type="ARBA" id="ARBA00023295"/>
    </source>
</evidence>
<dbReference type="InterPro" id="IPR023186">
    <property type="entry name" value="IUNH"/>
</dbReference>
<dbReference type="GO" id="GO:0006152">
    <property type="term" value="P:purine nucleoside catabolic process"/>
    <property type="evidence" value="ECO:0007669"/>
    <property type="project" value="TreeGrafter"/>
</dbReference>
<proteinExistence type="predicted"/>
<dbReference type="PANTHER" id="PTHR12304">
    <property type="entry name" value="INOSINE-URIDINE PREFERRING NUCLEOSIDE HYDROLASE"/>
    <property type="match status" value="1"/>
</dbReference>
<dbReference type="PANTHER" id="PTHR12304:SF15">
    <property type="entry name" value="NON-SPECIFIC RIBONUCLEOSIDE HYDROLASE RIHC"/>
    <property type="match status" value="1"/>
</dbReference>
<keyword evidence="2" id="KW-0326">Glycosidase</keyword>
<dbReference type="AlphaFoldDB" id="A0A261FPZ6"/>
<feature type="domain" description="Inosine/uridine-preferring nucleoside hydrolase" evidence="3">
    <location>
        <begin position="32"/>
        <end position="332"/>
    </location>
</feature>
<reference evidence="4 5" key="1">
    <citation type="journal article" date="2017" name="BMC Genomics">
        <title>Comparative genomic and phylogenomic analyses of the Bifidobacteriaceae family.</title>
        <authorList>
            <person name="Lugli G.A."/>
            <person name="Milani C."/>
            <person name="Turroni F."/>
            <person name="Duranti S."/>
            <person name="Mancabelli L."/>
            <person name="Mangifesta M."/>
            <person name="Ferrario C."/>
            <person name="Modesto M."/>
            <person name="Mattarelli P."/>
            <person name="Jiri K."/>
            <person name="van Sinderen D."/>
            <person name="Ventura M."/>
        </authorList>
    </citation>
    <scope>NUCLEOTIDE SEQUENCE [LARGE SCALE GENOMIC DNA]</scope>
    <source>
        <strain evidence="4 5">DSM 100196</strain>
    </source>
</reference>
<keyword evidence="5" id="KW-1185">Reference proteome</keyword>
<name>A0A261FPZ6_9BIFI</name>
<evidence type="ECO:0000313" key="4">
    <source>
        <dbReference type="EMBL" id="OZG61227.1"/>
    </source>
</evidence>